<dbReference type="NCBIfam" id="NF033564">
    <property type="entry name" value="transpos_ISAs1"/>
    <property type="match status" value="1"/>
</dbReference>
<keyword evidence="2" id="KW-1185">Reference proteome</keyword>
<protein>
    <submittedName>
        <fullName evidence="1">IS4 family transposase</fullName>
    </submittedName>
</protein>
<dbReference type="InterPro" id="IPR051698">
    <property type="entry name" value="Transposase_11-like"/>
</dbReference>
<organism evidence="1 2">
    <name type="scientific">Leptolyngbya boryana NIES-2135</name>
    <dbReference type="NCBI Taxonomy" id="1973484"/>
    <lineage>
        <taxon>Bacteria</taxon>
        <taxon>Bacillati</taxon>
        <taxon>Cyanobacteriota</taxon>
        <taxon>Cyanophyceae</taxon>
        <taxon>Leptolyngbyales</taxon>
        <taxon>Leptolyngbyaceae</taxon>
        <taxon>Leptolyngbya group</taxon>
        <taxon>Leptolyngbya</taxon>
    </lineage>
</organism>
<reference evidence="1 2" key="1">
    <citation type="submission" date="2017-06" db="EMBL/GenBank/DDBJ databases">
        <title>Genome sequencing of cyanobaciteial culture collection at National Institute for Environmental Studies (NIES).</title>
        <authorList>
            <person name="Hirose Y."/>
            <person name="Shimura Y."/>
            <person name="Fujisawa T."/>
            <person name="Nakamura Y."/>
            <person name="Kawachi M."/>
        </authorList>
    </citation>
    <scope>NUCLEOTIDE SEQUENCE [LARGE SCALE GENOMIC DNA]</scope>
    <source>
        <strain evidence="1 2">NIES-2135</strain>
    </source>
</reference>
<dbReference type="PANTHER" id="PTHR30298:SF0">
    <property type="entry name" value="PROTEIN YBFL-RELATED"/>
    <property type="match status" value="1"/>
</dbReference>
<dbReference type="PANTHER" id="PTHR30298">
    <property type="entry name" value="H REPEAT-ASSOCIATED PREDICTED TRANSPOSASE"/>
    <property type="match status" value="1"/>
</dbReference>
<accession>A0A1Z4JMU1</accession>
<name>A0A1Z4JMU1_LEPBY</name>
<gene>
    <name evidence="1" type="ORF">NIES2135_48100</name>
</gene>
<evidence type="ECO:0000313" key="2">
    <source>
        <dbReference type="Proteomes" id="UP000217895"/>
    </source>
</evidence>
<dbReference type="AlphaFoldDB" id="A0A1Z4JMU1"/>
<proteinExistence type="predicted"/>
<dbReference type="Proteomes" id="UP000217895">
    <property type="component" value="Chromosome"/>
</dbReference>
<dbReference type="InterPro" id="IPR047647">
    <property type="entry name" value="ISAs1_transpos"/>
</dbReference>
<sequence>MLLPAQFTVGCSAICSIVRGHWGIENQLHWMLDVGFREDQARSTLGYSGENLAMIRHLALNLLNQEKSAKSGIYAKRLKAGWNNKYLLKVLAHSSKTTRQS</sequence>
<dbReference type="EMBL" id="AP018203">
    <property type="protein sequence ID" value="BAY57937.1"/>
    <property type="molecule type" value="Genomic_DNA"/>
</dbReference>
<evidence type="ECO:0000313" key="1">
    <source>
        <dbReference type="EMBL" id="BAY57937.1"/>
    </source>
</evidence>